<dbReference type="Proteomes" id="UP001431209">
    <property type="component" value="Unassembled WGS sequence"/>
</dbReference>
<dbReference type="EMBL" id="JAOPGA020001602">
    <property type="protein sequence ID" value="KAL0489757.1"/>
    <property type="molecule type" value="Genomic_DNA"/>
</dbReference>
<sequence length="89" mass="9488">MMNRSFRMGRAMTQGFRSHQFVGGNAYSILRSTMLGRGSVISASVPTLNNHRITSASALKPLRITNAGASVSGSVDLILLTTDDDDGMV</sequence>
<evidence type="ECO:0000313" key="2">
    <source>
        <dbReference type="Proteomes" id="UP001431209"/>
    </source>
</evidence>
<organism evidence="1 2">
    <name type="scientific">Acrasis kona</name>
    <dbReference type="NCBI Taxonomy" id="1008807"/>
    <lineage>
        <taxon>Eukaryota</taxon>
        <taxon>Discoba</taxon>
        <taxon>Heterolobosea</taxon>
        <taxon>Tetramitia</taxon>
        <taxon>Eutetramitia</taxon>
        <taxon>Acrasidae</taxon>
        <taxon>Acrasis</taxon>
    </lineage>
</organism>
<accession>A0AAW2ZM61</accession>
<dbReference type="AlphaFoldDB" id="A0AAW2ZM61"/>
<protein>
    <submittedName>
        <fullName evidence="1">Mu-like prophage FluMu tail sheath protein</fullName>
    </submittedName>
</protein>
<evidence type="ECO:0000313" key="1">
    <source>
        <dbReference type="EMBL" id="KAL0489757.1"/>
    </source>
</evidence>
<comment type="caution">
    <text evidence="1">The sequence shown here is derived from an EMBL/GenBank/DDBJ whole genome shotgun (WGS) entry which is preliminary data.</text>
</comment>
<keyword evidence="2" id="KW-1185">Reference proteome</keyword>
<reference evidence="1 2" key="1">
    <citation type="submission" date="2024-03" db="EMBL/GenBank/DDBJ databases">
        <title>The Acrasis kona genome and developmental transcriptomes reveal deep origins of eukaryotic multicellular pathways.</title>
        <authorList>
            <person name="Sheikh S."/>
            <person name="Fu C.-J."/>
            <person name="Brown M.W."/>
            <person name="Baldauf S.L."/>
        </authorList>
    </citation>
    <scope>NUCLEOTIDE SEQUENCE [LARGE SCALE GENOMIC DNA]</scope>
    <source>
        <strain evidence="1 2">ATCC MYA-3509</strain>
    </source>
</reference>
<name>A0AAW2ZM61_9EUKA</name>
<proteinExistence type="predicted"/>
<gene>
    <name evidence="1" type="ORF">AKO1_003911</name>
</gene>